<evidence type="ECO:0000313" key="1">
    <source>
        <dbReference type="EMBL" id="SQB14061.1"/>
    </source>
</evidence>
<dbReference type="AlphaFoldDB" id="A0A2X2UKJ3"/>
<dbReference type="RefSeq" id="WP_104802910.1">
    <property type="nucleotide sequence ID" value="NZ_JAIWZC010000001.1"/>
</dbReference>
<gene>
    <name evidence="1" type="ORF">NCTC11224_03091</name>
</gene>
<name>A0A2X2UKJ3_9FIRM</name>
<accession>A0A2X2UKJ3</accession>
<reference evidence="1 2" key="1">
    <citation type="submission" date="2018-06" db="EMBL/GenBank/DDBJ databases">
        <authorList>
            <consortium name="Pathogen Informatics"/>
            <person name="Doyle S."/>
        </authorList>
    </citation>
    <scope>NUCLEOTIDE SEQUENCE [LARGE SCALE GENOMIC DNA]</scope>
    <source>
        <strain evidence="1 2">NCTC11224</strain>
    </source>
</reference>
<protein>
    <submittedName>
        <fullName evidence="1">Uncharacterized protein</fullName>
    </submittedName>
</protein>
<proteinExistence type="predicted"/>
<sequence length="222" mass="25887">MLELRRVVFFVDIGDNLLEMAKASQECREECKNLFISLGFQVDTDYRDKTPNFYTQLGYHANEFYVAKGEEHLRIRDLEISGNIYPDSLADIAKKLRNGKTFHYKGAIDLQAAYILTELEAKDYYEKNLEAYEEKVIEAMKLNHEKCEKTWFYNPMAEFKEDILICVGYDAISFFHLKTAEVINDMLDKGLIKSDNSLLAPGYALPEFYTETGKYKLPHLRR</sequence>
<dbReference type="Proteomes" id="UP000251853">
    <property type="component" value="Unassembled WGS sequence"/>
</dbReference>
<dbReference type="EMBL" id="UAVW01000012">
    <property type="protein sequence ID" value="SQB14061.1"/>
    <property type="molecule type" value="Genomic_DNA"/>
</dbReference>
<evidence type="ECO:0000313" key="2">
    <source>
        <dbReference type="Proteomes" id="UP000251853"/>
    </source>
</evidence>
<keyword evidence="2" id="KW-1185">Reference proteome</keyword>
<organism evidence="1 2">
    <name type="scientific">Enterocloster clostridioformis</name>
    <dbReference type="NCBI Taxonomy" id="1531"/>
    <lineage>
        <taxon>Bacteria</taxon>
        <taxon>Bacillati</taxon>
        <taxon>Bacillota</taxon>
        <taxon>Clostridia</taxon>
        <taxon>Lachnospirales</taxon>
        <taxon>Lachnospiraceae</taxon>
        <taxon>Enterocloster</taxon>
    </lineage>
</organism>